<accession>A0A258HLQ3</accession>
<sequence>MKTFILPTKAWAALAVLAAVAAPMSASAHRGWLMPSHTVLSGESFWVSFDAGASNGVFIADHAPLRLSPQSLSITAPDGSAGAAANLMQGAYRTTFDVEVNKPGTWKIANASAGMTATWTLNGEQGRWRGPAAEMAANIPAGATDVASAFSASRLETFVTLGGPTTTVFTPSGVGIEMVPVTHPNDLVAGEAGVFQFLKDGLPYADADVVVARGGLQYRDNPEEITARTDAEGRVSIAWPEAGLYWVNTSWRDPAAPAGGGRNGPPVASAQYTAVLQVLP</sequence>
<name>A0A258HLQ3_9CAUL</name>
<dbReference type="EMBL" id="NCEQ01000004">
    <property type="protein sequence ID" value="OYX57806.1"/>
    <property type="molecule type" value="Genomic_DNA"/>
</dbReference>
<feature type="signal peptide" evidence="1">
    <location>
        <begin position="1"/>
        <end position="28"/>
    </location>
</feature>
<reference evidence="2 3" key="1">
    <citation type="submission" date="2017-03" db="EMBL/GenBank/DDBJ databases">
        <title>Lifting the veil on microbial sulfur biogeochemistry in mining wastewaters.</title>
        <authorList>
            <person name="Kantor R.S."/>
            <person name="Colenbrander Nelson T."/>
            <person name="Marshall S."/>
            <person name="Bennett D."/>
            <person name="Apte S."/>
            <person name="Camacho D."/>
            <person name="Thomas B.C."/>
            <person name="Warren L.A."/>
            <person name="Banfield J.F."/>
        </authorList>
    </citation>
    <scope>NUCLEOTIDE SEQUENCE [LARGE SCALE GENOMIC DNA]</scope>
    <source>
        <strain evidence="2">32-68-21</strain>
    </source>
</reference>
<evidence type="ECO:0000313" key="2">
    <source>
        <dbReference type="EMBL" id="OYX57806.1"/>
    </source>
</evidence>
<dbReference type="Pfam" id="PF10670">
    <property type="entry name" value="DUF4198"/>
    <property type="match status" value="1"/>
</dbReference>
<dbReference type="Proteomes" id="UP000216147">
    <property type="component" value="Unassembled WGS sequence"/>
</dbReference>
<gene>
    <name evidence="2" type="ORF">B7Y86_04850</name>
</gene>
<comment type="caution">
    <text evidence="2">The sequence shown here is derived from an EMBL/GenBank/DDBJ whole genome shotgun (WGS) entry which is preliminary data.</text>
</comment>
<organism evidence="2 3">
    <name type="scientific">Brevundimonas subvibrioides</name>
    <dbReference type="NCBI Taxonomy" id="74313"/>
    <lineage>
        <taxon>Bacteria</taxon>
        <taxon>Pseudomonadati</taxon>
        <taxon>Pseudomonadota</taxon>
        <taxon>Alphaproteobacteria</taxon>
        <taxon>Caulobacterales</taxon>
        <taxon>Caulobacteraceae</taxon>
        <taxon>Brevundimonas</taxon>
    </lineage>
</organism>
<evidence type="ECO:0000256" key="1">
    <source>
        <dbReference type="SAM" id="SignalP"/>
    </source>
</evidence>
<evidence type="ECO:0000313" key="3">
    <source>
        <dbReference type="Proteomes" id="UP000216147"/>
    </source>
</evidence>
<proteinExistence type="predicted"/>
<feature type="chain" id="PRO_5012243269" evidence="1">
    <location>
        <begin position="29"/>
        <end position="280"/>
    </location>
</feature>
<dbReference type="AlphaFoldDB" id="A0A258HLQ3"/>
<protein>
    <submittedName>
        <fullName evidence="2">ABC transporter permease</fullName>
    </submittedName>
</protein>
<keyword evidence="1" id="KW-0732">Signal</keyword>
<dbReference type="InterPro" id="IPR019613">
    <property type="entry name" value="DUF4198"/>
</dbReference>